<keyword evidence="2" id="KW-1185">Reference proteome</keyword>
<evidence type="ECO:0000313" key="2">
    <source>
        <dbReference type="Proteomes" id="UP000257109"/>
    </source>
</evidence>
<feature type="non-terminal residue" evidence="1">
    <location>
        <position position="92"/>
    </location>
</feature>
<evidence type="ECO:0000313" key="1">
    <source>
        <dbReference type="EMBL" id="RDX89050.1"/>
    </source>
</evidence>
<dbReference type="AlphaFoldDB" id="A0A371GEX6"/>
<comment type="caution">
    <text evidence="1">The sequence shown here is derived from an EMBL/GenBank/DDBJ whole genome shotgun (WGS) entry which is preliminary data.</text>
</comment>
<sequence length="92" mass="10850">MPNREKSYLLAQNIFHIEYENDNCLLPKVHMDEHVNVDLTGDRKKIITSGPYMIFLSLFNCHIDLSRSITTQYEWSKGVLLKFVWNKPYLAC</sequence>
<protein>
    <submittedName>
        <fullName evidence="1">Uncharacterized protein</fullName>
    </submittedName>
</protein>
<gene>
    <name evidence="1" type="ORF">CR513_29277</name>
</gene>
<accession>A0A371GEX6</accession>
<reference evidence="1" key="1">
    <citation type="submission" date="2018-05" db="EMBL/GenBank/DDBJ databases">
        <title>Draft genome of Mucuna pruriens seed.</title>
        <authorList>
            <person name="Nnadi N.E."/>
            <person name="Vos R."/>
            <person name="Hasami M.H."/>
            <person name="Devisetty U.K."/>
            <person name="Aguiy J.C."/>
        </authorList>
    </citation>
    <scope>NUCLEOTIDE SEQUENCE [LARGE SCALE GENOMIC DNA]</scope>
    <source>
        <strain evidence="1">JCA_2017</strain>
    </source>
</reference>
<dbReference type="EMBL" id="QJKJ01005777">
    <property type="protein sequence ID" value="RDX89050.1"/>
    <property type="molecule type" value="Genomic_DNA"/>
</dbReference>
<dbReference type="Proteomes" id="UP000257109">
    <property type="component" value="Unassembled WGS sequence"/>
</dbReference>
<organism evidence="1 2">
    <name type="scientific">Mucuna pruriens</name>
    <name type="common">Velvet bean</name>
    <name type="synonym">Dolichos pruriens</name>
    <dbReference type="NCBI Taxonomy" id="157652"/>
    <lineage>
        <taxon>Eukaryota</taxon>
        <taxon>Viridiplantae</taxon>
        <taxon>Streptophyta</taxon>
        <taxon>Embryophyta</taxon>
        <taxon>Tracheophyta</taxon>
        <taxon>Spermatophyta</taxon>
        <taxon>Magnoliopsida</taxon>
        <taxon>eudicotyledons</taxon>
        <taxon>Gunneridae</taxon>
        <taxon>Pentapetalae</taxon>
        <taxon>rosids</taxon>
        <taxon>fabids</taxon>
        <taxon>Fabales</taxon>
        <taxon>Fabaceae</taxon>
        <taxon>Papilionoideae</taxon>
        <taxon>50 kb inversion clade</taxon>
        <taxon>NPAAA clade</taxon>
        <taxon>indigoferoid/millettioid clade</taxon>
        <taxon>Phaseoleae</taxon>
        <taxon>Mucuna</taxon>
    </lineage>
</organism>
<proteinExistence type="predicted"/>
<feature type="non-terminal residue" evidence="1">
    <location>
        <position position="1"/>
    </location>
</feature>
<name>A0A371GEX6_MUCPR</name>